<dbReference type="GO" id="GO:0003906">
    <property type="term" value="F:DNA-(apurinic or apyrimidinic site) endonuclease activity"/>
    <property type="evidence" value="ECO:0007669"/>
    <property type="project" value="InterPro"/>
</dbReference>
<dbReference type="InterPro" id="IPR015886">
    <property type="entry name" value="H2TH_FPG"/>
</dbReference>
<dbReference type="SUPFAM" id="SSF46946">
    <property type="entry name" value="S13-like H2TH domain"/>
    <property type="match status" value="1"/>
</dbReference>
<keyword evidence="4" id="KW-0378">Hydrolase</keyword>
<feature type="region of interest" description="Disordered" evidence="10">
    <location>
        <begin position="418"/>
        <end position="500"/>
    </location>
</feature>
<evidence type="ECO:0000256" key="1">
    <source>
        <dbReference type="ARBA" id="ARBA00001668"/>
    </source>
</evidence>
<feature type="region of interest" description="Disordered" evidence="10">
    <location>
        <begin position="374"/>
        <end position="401"/>
    </location>
</feature>
<dbReference type="InterPro" id="IPR010979">
    <property type="entry name" value="Ribosomal_uS13-like_H2TH"/>
</dbReference>
<dbReference type="ExpressionAtlas" id="M8D591">
    <property type="expression patterns" value="baseline"/>
</dbReference>
<dbReference type="InterPro" id="IPR049332">
    <property type="entry name" value="Fpg-like_C"/>
</dbReference>
<evidence type="ECO:0000256" key="7">
    <source>
        <dbReference type="ARBA" id="ARBA00023239"/>
    </source>
</evidence>
<dbReference type="PANTHER" id="PTHR22993:SF9">
    <property type="entry name" value="FORMAMIDOPYRIMIDINE-DNA GLYCOSYLASE"/>
    <property type="match status" value="1"/>
</dbReference>
<dbReference type="Pfam" id="PF21218">
    <property type="entry name" value="Fpg-like_C"/>
    <property type="match status" value="1"/>
</dbReference>
<keyword evidence="5" id="KW-0238">DNA-binding</keyword>
<dbReference type="Gene3D" id="3.20.190.10">
    <property type="entry name" value="MutM-like, N-terminal"/>
    <property type="match status" value="1"/>
</dbReference>
<dbReference type="SMART" id="SM00898">
    <property type="entry name" value="Fapy_DNA_glyco"/>
    <property type="match status" value="1"/>
</dbReference>
<dbReference type="Gene3D" id="1.10.8.50">
    <property type="match status" value="1"/>
</dbReference>
<dbReference type="SUPFAM" id="SSF81624">
    <property type="entry name" value="N-terminal domain of MutM-like DNA repair proteins"/>
    <property type="match status" value="1"/>
</dbReference>
<sequence>MPELPEVEAARRALEAHCVGRRITRCAVADDPKVVVAAAGRVTFERAMVGRTIVAARRRGKNLWLRLDAPPFPSFQFVSSRDGELGKGAIFWASPNTEIDMDMVWVCRDGRSAVNSEDEWPSKYSKFFVEVRSPINNVQILFSYSKHGVICGNVLLLRQCLYKMVNFSLMMAWSFLSLIRGALQEFGYLMILNYLEPRQEFGYFPLNFITVCSLKYCSQPETVPPISELGPDALFEPMSVDNFVDSLSRKKIGIKALLLDQSFISGIGNWIADEVLYQIASSLTRESCEALHQSIQEVVTYAVDVDANCDRFPVEWLFHHRWGKKPGKVDVCYPLALVRFIQFLVIAGKKIEFITAGGRTTAYVPQLQKLTGTQSNKKVVASPGQVSEDGDAKEAGAEVEVEADDDLKPRKRVATFKAAKGQQNKDAISAPSKITRKIAGGKKKQSIKHGSKDDMKTTGRNKAGAGSNYEHGLDEPAAKMRKVSGRGTRNSSKNKPKTTK</sequence>
<dbReference type="Pfam" id="PF06831">
    <property type="entry name" value="H2TH"/>
    <property type="match status" value="1"/>
</dbReference>
<dbReference type="EnsemblPlants" id="EMT31516">
    <property type="protein sequence ID" value="EMT31516"/>
    <property type="gene ID" value="F775_20342"/>
</dbReference>
<evidence type="ECO:0000259" key="11">
    <source>
        <dbReference type="PROSITE" id="PS51068"/>
    </source>
</evidence>
<feature type="domain" description="Formamidopyrimidine-DNA glycosylase catalytic" evidence="11">
    <location>
        <begin position="2"/>
        <end position="85"/>
    </location>
</feature>
<evidence type="ECO:0000256" key="8">
    <source>
        <dbReference type="ARBA" id="ARBA00023268"/>
    </source>
</evidence>
<dbReference type="PANTHER" id="PTHR22993">
    <property type="entry name" value="FORMAMIDOPYRIMIDINE-DNA GLYCOSYLASE"/>
    <property type="match status" value="1"/>
</dbReference>
<organism evidence="12">
    <name type="scientific">Aegilops tauschii</name>
    <name type="common">Tausch's goatgrass</name>
    <name type="synonym">Aegilops squarrosa</name>
    <dbReference type="NCBI Taxonomy" id="37682"/>
    <lineage>
        <taxon>Eukaryota</taxon>
        <taxon>Viridiplantae</taxon>
        <taxon>Streptophyta</taxon>
        <taxon>Embryophyta</taxon>
        <taxon>Tracheophyta</taxon>
        <taxon>Spermatophyta</taxon>
        <taxon>Magnoliopsida</taxon>
        <taxon>Liliopsida</taxon>
        <taxon>Poales</taxon>
        <taxon>Poaceae</taxon>
        <taxon>BOP clade</taxon>
        <taxon>Pooideae</taxon>
        <taxon>Triticodae</taxon>
        <taxon>Triticeae</taxon>
        <taxon>Triticinae</taxon>
        <taxon>Aegilops</taxon>
    </lineage>
</organism>
<dbReference type="GO" id="GO:0008270">
    <property type="term" value="F:zinc ion binding"/>
    <property type="evidence" value="ECO:0007669"/>
    <property type="project" value="InterPro"/>
</dbReference>
<keyword evidence="6" id="KW-0234">DNA repair</keyword>
<dbReference type="SMART" id="SM01232">
    <property type="entry name" value="H2TH"/>
    <property type="match status" value="1"/>
</dbReference>
<dbReference type="InterPro" id="IPR012319">
    <property type="entry name" value="FPG_cat"/>
</dbReference>
<name>M8D591_AEGTA</name>
<evidence type="ECO:0000256" key="9">
    <source>
        <dbReference type="ARBA" id="ARBA00023295"/>
    </source>
</evidence>
<feature type="compositionally biased region" description="Basic residues" evidence="10">
    <location>
        <begin position="434"/>
        <end position="449"/>
    </location>
</feature>
<dbReference type="AlphaFoldDB" id="M8D591"/>
<dbReference type="GO" id="GO:0005634">
    <property type="term" value="C:nucleus"/>
    <property type="evidence" value="ECO:0007669"/>
    <property type="project" value="TreeGrafter"/>
</dbReference>
<dbReference type="FunFam" id="1.10.8.50:FF:000009">
    <property type="entry name" value="Formamidopyrimidine-DNA glycosylase"/>
    <property type="match status" value="1"/>
</dbReference>
<dbReference type="Pfam" id="PF01149">
    <property type="entry name" value="Fapy_DNA_glyco"/>
    <property type="match status" value="1"/>
</dbReference>
<comment type="catalytic activity">
    <reaction evidence="1">
        <text>Hydrolysis of DNA containing ring-opened 7-methylguanine residues, releasing 2,6-diamino-4-hydroxy-5-(N-methyl)formamidopyrimidine.</text>
        <dbReference type="EC" id="3.2.2.23"/>
    </reaction>
</comment>
<comment type="similarity">
    <text evidence="2">Belongs to the FPG family.</text>
</comment>
<dbReference type="GO" id="GO:0003684">
    <property type="term" value="F:damaged DNA binding"/>
    <property type="evidence" value="ECO:0007669"/>
    <property type="project" value="InterPro"/>
</dbReference>
<dbReference type="GO" id="GO:0006284">
    <property type="term" value="P:base-excision repair"/>
    <property type="evidence" value="ECO:0007669"/>
    <property type="project" value="InterPro"/>
</dbReference>
<evidence type="ECO:0000256" key="10">
    <source>
        <dbReference type="SAM" id="MobiDB-lite"/>
    </source>
</evidence>
<dbReference type="PROSITE" id="PS51068">
    <property type="entry name" value="FPG_CAT"/>
    <property type="match status" value="1"/>
</dbReference>
<dbReference type="InterPro" id="IPR035937">
    <property type="entry name" value="FPG_N"/>
</dbReference>
<dbReference type="GO" id="GO:0008534">
    <property type="term" value="F:oxidized purine nucleobase lesion DNA N-glycosylase activity"/>
    <property type="evidence" value="ECO:0007669"/>
    <property type="project" value="UniProtKB-EC"/>
</dbReference>
<evidence type="ECO:0000256" key="2">
    <source>
        <dbReference type="ARBA" id="ARBA00009409"/>
    </source>
</evidence>
<keyword evidence="9" id="KW-0326">Glycosidase</keyword>
<evidence type="ECO:0000256" key="3">
    <source>
        <dbReference type="ARBA" id="ARBA00022763"/>
    </source>
</evidence>
<evidence type="ECO:0000256" key="5">
    <source>
        <dbReference type="ARBA" id="ARBA00023125"/>
    </source>
</evidence>
<proteinExistence type="inferred from homology"/>
<accession>M8D591</accession>
<evidence type="ECO:0000256" key="6">
    <source>
        <dbReference type="ARBA" id="ARBA00023204"/>
    </source>
</evidence>
<reference evidence="12" key="1">
    <citation type="submission" date="2015-06" db="UniProtKB">
        <authorList>
            <consortium name="EnsemblPlants"/>
        </authorList>
    </citation>
    <scope>IDENTIFICATION</scope>
</reference>
<keyword evidence="8" id="KW-0511">Multifunctional enzyme</keyword>
<keyword evidence="7" id="KW-0456">Lyase</keyword>
<protein>
    <submittedName>
        <fullName evidence="12">Formamidopyrimidine-DNA glycosylase</fullName>
    </submittedName>
</protein>
<evidence type="ECO:0000256" key="4">
    <source>
        <dbReference type="ARBA" id="ARBA00022801"/>
    </source>
</evidence>
<keyword evidence="3" id="KW-0227">DNA damage</keyword>
<evidence type="ECO:0000313" key="12">
    <source>
        <dbReference type="EnsemblPlants" id="EMT31516"/>
    </source>
</evidence>
<dbReference type="GO" id="GO:0016829">
    <property type="term" value="F:lyase activity"/>
    <property type="evidence" value="ECO:0007669"/>
    <property type="project" value="UniProtKB-KW"/>
</dbReference>